<dbReference type="GO" id="GO:0005886">
    <property type="term" value="C:plasma membrane"/>
    <property type="evidence" value="ECO:0007669"/>
    <property type="project" value="UniProtKB-SubCell"/>
</dbReference>
<dbReference type="HOGENOM" id="CLU_038944_8_2_0"/>
<dbReference type="AlphaFoldDB" id="M1Z095"/>
<feature type="transmembrane region" description="Helical" evidence="6">
    <location>
        <begin position="201"/>
        <end position="218"/>
    </location>
</feature>
<dbReference type="FunCoup" id="M1Z095">
    <property type="interactions" value="158"/>
</dbReference>
<dbReference type="STRING" id="1266370.NITGR_660006"/>
<feature type="transmembrane region" description="Helical" evidence="6">
    <location>
        <begin position="171"/>
        <end position="189"/>
    </location>
</feature>
<comment type="caution">
    <text evidence="8">The sequence shown here is derived from an EMBL/GenBank/DDBJ whole genome shotgun (WGS) entry which is preliminary data.</text>
</comment>
<evidence type="ECO:0000256" key="5">
    <source>
        <dbReference type="ARBA" id="ARBA00023136"/>
    </source>
</evidence>
<keyword evidence="3 6" id="KW-0812">Transmembrane</keyword>
<comment type="subcellular location">
    <subcellularLocation>
        <location evidence="1 6">Cell membrane</location>
        <topology evidence="1 6">Multi-pass membrane protein</topology>
    </subcellularLocation>
</comment>
<feature type="transmembrane region" description="Helical" evidence="6">
    <location>
        <begin position="59"/>
        <end position="85"/>
    </location>
</feature>
<dbReference type="PANTHER" id="PTHR12677:SF59">
    <property type="entry name" value="GOLGI APPARATUS MEMBRANE PROTEIN TVP38-RELATED"/>
    <property type="match status" value="1"/>
</dbReference>
<dbReference type="InterPro" id="IPR032816">
    <property type="entry name" value="VTT_dom"/>
</dbReference>
<feature type="transmembrane region" description="Helical" evidence="6">
    <location>
        <begin position="21"/>
        <end position="39"/>
    </location>
</feature>
<sequence length="234" mass="25724">MGATGQEENKSTIPASVRRRFIKFVILILVGFGTGFYFSRHGVKLTPESFQTFVLSMGVWGPVLYIGVFVIRPLFLIPSIALFIAGGLAFGPMVGPLYASVGAAAGGTLGFWIARTMGHDYVKSKLKLGADMIDDTRFSFSMVWLLSLIPIMPVTVINYGAGLSTMPFRHYILAHVLGLTPRAYAYGFFGSTLLDIGSTKFRVALIILIVLALISLFLRYRTKRKRSLEPEATQ</sequence>
<name>M1Z095_NITG3</name>
<dbReference type="InParanoid" id="M1Z095"/>
<evidence type="ECO:0000256" key="3">
    <source>
        <dbReference type="ARBA" id="ARBA00022692"/>
    </source>
</evidence>
<keyword evidence="9" id="KW-1185">Reference proteome</keyword>
<gene>
    <name evidence="8" type="ORF">NITGR_660006</name>
</gene>
<dbReference type="InterPro" id="IPR015414">
    <property type="entry name" value="TMEM64"/>
</dbReference>
<evidence type="ECO:0000256" key="2">
    <source>
        <dbReference type="ARBA" id="ARBA00022475"/>
    </source>
</evidence>
<comment type="similarity">
    <text evidence="6">Belongs to the TVP38/TMEM64 family.</text>
</comment>
<feature type="domain" description="VTT" evidence="7">
    <location>
        <begin position="77"/>
        <end position="191"/>
    </location>
</feature>
<protein>
    <recommendedName>
        <fullName evidence="6">TVP38/TMEM64 family membrane protein</fullName>
    </recommendedName>
</protein>
<accession>M1Z095</accession>
<evidence type="ECO:0000256" key="1">
    <source>
        <dbReference type="ARBA" id="ARBA00004651"/>
    </source>
</evidence>
<organism evidence="8 9">
    <name type="scientific">Nitrospina gracilis (strain 3/211)</name>
    <dbReference type="NCBI Taxonomy" id="1266370"/>
    <lineage>
        <taxon>Bacteria</taxon>
        <taxon>Pseudomonadati</taxon>
        <taxon>Nitrospinota/Tectimicrobiota group</taxon>
        <taxon>Nitrospinota</taxon>
        <taxon>Nitrospinia</taxon>
        <taxon>Nitrospinales</taxon>
        <taxon>Nitrospinaceae</taxon>
        <taxon>Nitrospina</taxon>
    </lineage>
</organism>
<evidence type="ECO:0000256" key="6">
    <source>
        <dbReference type="RuleBase" id="RU366058"/>
    </source>
</evidence>
<reference evidence="8 9" key="1">
    <citation type="journal article" date="2013" name="Front. Microbiol.">
        <title>The genome of Nitrospina gracilis illuminates the metabolism and evolution of the major marine nitrite oxidizer.</title>
        <authorList>
            <person name="Luecker S."/>
            <person name="Nowka B."/>
            <person name="Rattei T."/>
            <person name="Spieck E."/>
            <person name="and Daims H."/>
        </authorList>
    </citation>
    <scope>NUCLEOTIDE SEQUENCE [LARGE SCALE GENOMIC DNA]</scope>
    <source>
        <strain evidence="8 9">3/211</strain>
    </source>
</reference>
<dbReference type="Proteomes" id="UP000011704">
    <property type="component" value="Unassembled WGS sequence"/>
</dbReference>
<dbReference type="EMBL" id="CAQJ01000073">
    <property type="protein sequence ID" value="CCQ91413.1"/>
    <property type="molecule type" value="Genomic_DNA"/>
</dbReference>
<dbReference type="Pfam" id="PF09335">
    <property type="entry name" value="VTT_dom"/>
    <property type="match status" value="1"/>
</dbReference>
<evidence type="ECO:0000313" key="9">
    <source>
        <dbReference type="Proteomes" id="UP000011704"/>
    </source>
</evidence>
<keyword evidence="2 6" id="KW-1003">Cell membrane</keyword>
<evidence type="ECO:0000259" key="7">
    <source>
        <dbReference type="Pfam" id="PF09335"/>
    </source>
</evidence>
<proteinExistence type="inferred from homology"/>
<keyword evidence="4 6" id="KW-1133">Transmembrane helix</keyword>
<dbReference type="RefSeq" id="WP_005010068.1">
    <property type="nucleotide sequence ID" value="NZ_HG422173.1"/>
</dbReference>
<evidence type="ECO:0000256" key="4">
    <source>
        <dbReference type="ARBA" id="ARBA00022989"/>
    </source>
</evidence>
<evidence type="ECO:0000313" key="8">
    <source>
        <dbReference type="EMBL" id="CCQ91413.1"/>
    </source>
</evidence>
<dbReference type="OrthoDB" id="9812980at2"/>
<feature type="transmembrane region" description="Helical" evidence="6">
    <location>
        <begin position="138"/>
        <end position="159"/>
    </location>
</feature>
<dbReference type="PANTHER" id="PTHR12677">
    <property type="entry name" value="GOLGI APPARATUS MEMBRANE PROTEIN TVP38-RELATED"/>
    <property type="match status" value="1"/>
</dbReference>
<keyword evidence="5 6" id="KW-0472">Membrane</keyword>